<sequence>MMHSLFAARWFGTFGTIRTIRVQYVARRFGTVRTSTIRVWYVRYVPYVSYTSKRFGTRIFPTLICCWWF</sequence>
<evidence type="ECO:0000313" key="2">
    <source>
        <dbReference type="Proteomes" id="UP000825935"/>
    </source>
</evidence>
<name>A0A8T2UFA8_CERRI</name>
<dbReference type="OrthoDB" id="1659429at2759"/>
<gene>
    <name evidence="1" type="ORF">KP509_06G040500</name>
</gene>
<protein>
    <submittedName>
        <fullName evidence="1">Uncharacterized protein</fullName>
    </submittedName>
</protein>
<dbReference type="EMBL" id="CM035411">
    <property type="protein sequence ID" value="KAH7434911.1"/>
    <property type="molecule type" value="Genomic_DNA"/>
</dbReference>
<reference evidence="1" key="1">
    <citation type="submission" date="2021-08" db="EMBL/GenBank/DDBJ databases">
        <title>WGS assembly of Ceratopteris richardii.</title>
        <authorList>
            <person name="Marchant D.B."/>
            <person name="Chen G."/>
            <person name="Jenkins J."/>
            <person name="Shu S."/>
            <person name="Leebens-Mack J."/>
            <person name="Grimwood J."/>
            <person name="Schmutz J."/>
            <person name="Soltis P."/>
            <person name="Soltis D."/>
            <person name="Chen Z.-H."/>
        </authorList>
    </citation>
    <scope>NUCLEOTIDE SEQUENCE</scope>
    <source>
        <strain evidence="1">Whitten #5841</strain>
        <tissue evidence="1">Leaf</tissue>
    </source>
</reference>
<comment type="caution">
    <text evidence="1">The sequence shown here is derived from an EMBL/GenBank/DDBJ whole genome shotgun (WGS) entry which is preliminary data.</text>
</comment>
<accession>A0A8T2UFA8</accession>
<dbReference type="AlphaFoldDB" id="A0A8T2UFA8"/>
<proteinExistence type="predicted"/>
<organism evidence="1 2">
    <name type="scientific">Ceratopteris richardii</name>
    <name type="common">Triangle waterfern</name>
    <dbReference type="NCBI Taxonomy" id="49495"/>
    <lineage>
        <taxon>Eukaryota</taxon>
        <taxon>Viridiplantae</taxon>
        <taxon>Streptophyta</taxon>
        <taxon>Embryophyta</taxon>
        <taxon>Tracheophyta</taxon>
        <taxon>Polypodiopsida</taxon>
        <taxon>Polypodiidae</taxon>
        <taxon>Polypodiales</taxon>
        <taxon>Pteridineae</taxon>
        <taxon>Pteridaceae</taxon>
        <taxon>Parkerioideae</taxon>
        <taxon>Ceratopteris</taxon>
    </lineage>
</organism>
<keyword evidence="2" id="KW-1185">Reference proteome</keyword>
<dbReference type="Proteomes" id="UP000825935">
    <property type="component" value="Chromosome 6"/>
</dbReference>
<evidence type="ECO:0000313" key="1">
    <source>
        <dbReference type="EMBL" id="KAH7434911.1"/>
    </source>
</evidence>